<dbReference type="GeneID" id="102363328"/>
<proteinExistence type="inferred from homology"/>
<comment type="subcellular location">
    <subcellularLocation>
        <location evidence="1">Nucleus</location>
    </subcellularLocation>
</comment>
<dbReference type="Pfam" id="PF00096">
    <property type="entry name" value="zf-C2H2"/>
    <property type="match status" value="3"/>
</dbReference>
<evidence type="ECO:0000256" key="12">
    <source>
        <dbReference type="PROSITE-ProRule" id="PRU00042"/>
    </source>
</evidence>
<evidence type="ECO:0000313" key="15">
    <source>
        <dbReference type="Proteomes" id="UP000008672"/>
    </source>
</evidence>
<dbReference type="STRING" id="7897.ENSLACP00000005619"/>
<dbReference type="PROSITE" id="PS00028">
    <property type="entry name" value="ZINC_FINGER_C2H2_1"/>
    <property type="match status" value="3"/>
</dbReference>
<dbReference type="PROSITE" id="PS50157">
    <property type="entry name" value="ZINC_FINGER_C2H2_2"/>
    <property type="match status" value="3"/>
</dbReference>
<keyword evidence="6" id="KW-0862">Zinc</keyword>
<evidence type="ECO:0000256" key="1">
    <source>
        <dbReference type="ARBA" id="ARBA00004123"/>
    </source>
</evidence>
<dbReference type="Proteomes" id="UP000008672">
    <property type="component" value="Unassembled WGS sequence"/>
</dbReference>
<keyword evidence="2" id="KW-0597">Phosphoprotein</keyword>
<evidence type="ECO:0000256" key="2">
    <source>
        <dbReference type="ARBA" id="ARBA00022553"/>
    </source>
</evidence>
<dbReference type="InParanoid" id="H3A7J8"/>
<name>H3A7J8_LATCH</name>
<keyword evidence="15" id="KW-1185">Reference proteome</keyword>
<dbReference type="OrthoDB" id="6365676at2759"/>
<evidence type="ECO:0000256" key="9">
    <source>
        <dbReference type="ARBA" id="ARBA00023163"/>
    </source>
</evidence>
<dbReference type="KEGG" id="lcm:102363328"/>
<keyword evidence="7" id="KW-0805">Transcription regulation</keyword>
<dbReference type="PANTHER" id="PTHR23235">
    <property type="entry name" value="KRUEPPEL-LIKE TRANSCRIPTION FACTOR"/>
    <property type="match status" value="1"/>
</dbReference>
<evidence type="ECO:0000256" key="8">
    <source>
        <dbReference type="ARBA" id="ARBA00023125"/>
    </source>
</evidence>
<keyword evidence="4" id="KW-0677">Repeat</keyword>
<evidence type="ECO:0000256" key="3">
    <source>
        <dbReference type="ARBA" id="ARBA00022723"/>
    </source>
</evidence>
<dbReference type="AlphaFoldDB" id="H3A7J8"/>
<dbReference type="GO" id="GO:0005634">
    <property type="term" value="C:nucleus"/>
    <property type="evidence" value="ECO:0007669"/>
    <property type="project" value="UniProtKB-SubCell"/>
</dbReference>
<dbReference type="eggNOG" id="KOG1721">
    <property type="taxonomic scope" value="Eukaryota"/>
</dbReference>
<dbReference type="PANTHER" id="PTHR23235:SF132">
    <property type="entry name" value="KRUEPPEL-LIKE FACTOR 9"/>
    <property type="match status" value="1"/>
</dbReference>
<dbReference type="GO" id="GO:0000981">
    <property type="term" value="F:DNA-binding transcription factor activity, RNA polymerase II-specific"/>
    <property type="evidence" value="ECO:0007669"/>
    <property type="project" value="TreeGrafter"/>
</dbReference>
<evidence type="ECO:0000256" key="4">
    <source>
        <dbReference type="ARBA" id="ARBA00022737"/>
    </source>
</evidence>
<dbReference type="FunFam" id="3.30.160.60:FF:000232">
    <property type="entry name" value="Krueppel-like factor 9"/>
    <property type="match status" value="1"/>
</dbReference>
<dbReference type="SUPFAM" id="SSF57667">
    <property type="entry name" value="beta-beta-alpha zinc fingers"/>
    <property type="match status" value="2"/>
</dbReference>
<dbReference type="CDD" id="cd21578">
    <property type="entry name" value="KLF9_N"/>
    <property type="match status" value="1"/>
</dbReference>
<feature type="domain" description="C2H2-type" evidence="13">
    <location>
        <begin position="196"/>
        <end position="223"/>
    </location>
</feature>
<feature type="domain" description="C2H2-type" evidence="13">
    <location>
        <begin position="136"/>
        <end position="165"/>
    </location>
</feature>
<sequence length="241" mass="27247">MSAYIDYFAAECLVLISNRAVVHSSQRDLMIPQQDISKEVKDLMDAGKDKRSLLMTAKILLDLNKCKPFPPICHGSMESQSDGESASSLTPEAEKSSVQSFSDQCHFAGGTPVTKSMKLVQSCTARQARFSSEKRHKCPHTGCGKVYGKSSHLKAHFRVHTGERPFPCTWPDCLKKFSRSDELTRHYRTHTGEKRFTCPLCEKCFMRSDHLTKHARRHTNFHPSMIQKPCWRAKSAPVSTN</sequence>
<dbReference type="GO" id="GO:0000978">
    <property type="term" value="F:RNA polymerase II cis-regulatory region sequence-specific DNA binding"/>
    <property type="evidence" value="ECO:0007669"/>
    <property type="project" value="TreeGrafter"/>
</dbReference>
<dbReference type="SMART" id="SM00355">
    <property type="entry name" value="ZnF_C2H2"/>
    <property type="match status" value="3"/>
</dbReference>
<dbReference type="InterPro" id="IPR036236">
    <property type="entry name" value="Znf_C2H2_sf"/>
</dbReference>
<evidence type="ECO:0000259" key="13">
    <source>
        <dbReference type="PROSITE" id="PS50157"/>
    </source>
</evidence>
<dbReference type="EMBL" id="AFYH01125453">
    <property type="status" value="NOT_ANNOTATED_CDS"/>
    <property type="molecule type" value="Genomic_DNA"/>
</dbReference>
<evidence type="ECO:0000256" key="10">
    <source>
        <dbReference type="ARBA" id="ARBA00023242"/>
    </source>
</evidence>
<keyword evidence="3" id="KW-0479">Metal-binding</keyword>
<keyword evidence="10" id="KW-0539">Nucleus</keyword>
<dbReference type="GO" id="GO:0008270">
    <property type="term" value="F:zinc ion binding"/>
    <property type="evidence" value="ECO:0007669"/>
    <property type="project" value="UniProtKB-KW"/>
</dbReference>
<dbReference type="FunFam" id="3.30.160.60:FF:000018">
    <property type="entry name" value="Krueppel-like factor 15"/>
    <property type="match status" value="1"/>
</dbReference>
<reference evidence="15" key="1">
    <citation type="submission" date="2011-08" db="EMBL/GenBank/DDBJ databases">
        <title>The draft genome of Latimeria chalumnae.</title>
        <authorList>
            <person name="Di Palma F."/>
            <person name="Alfoldi J."/>
            <person name="Johnson J."/>
            <person name="Berlin A."/>
            <person name="Gnerre S."/>
            <person name="Jaffe D."/>
            <person name="MacCallum I."/>
            <person name="Young S."/>
            <person name="Walker B.J."/>
            <person name="Lander E."/>
            <person name="Lindblad-Toh K."/>
        </authorList>
    </citation>
    <scope>NUCLEOTIDE SEQUENCE [LARGE SCALE GENOMIC DNA]</scope>
    <source>
        <strain evidence="15">Wild caught</strain>
    </source>
</reference>
<dbReference type="GeneTree" id="ENSGT00940000160905"/>
<reference evidence="14" key="3">
    <citation type="submission" date="2025-09" db="UniProtKB">
        <authorList>
            <consortium name="Ensembl"/>
        </authorList>
    </citation>
    <scope>IDENTIFICATION</scope>
</reference>
<keyword evidence="5 12" id="KW-0863">Zinc-finger</keyword>
<comment type="similarity">
    <text evidence="11">Belongs to the Sp1 C2H2-type zinc-finger protein family.</text>
</comment>
<evidence type="ECO:0000256" key="11">
    <source>
        <dbReference type="ARBA" id="ARBA00038409"/>
    </source>
</evidence>
<dbReference type="FunCoup" id="H3A7J8">
    <property type="interactions" value="248"/>
</dbReference>
<organism evidence="14 15">
    <name type="scientific">Latimeria chalumnae</name>
    <name type="common">Coelacanth</name>
    <dbReference type="NCBI Taxonomy" id="7897"/>
    <lineage>
        <taxon>Eukaryota</taxon>
        <taxon>Metazoa</taxon>
        <taxon>Chordata</taxon>
        <taxon>Craniata</taxon>
        <taxon>Vertebrata</taxon>
        <taxon>Euteleostomi</taxon>
        <taxon>Coelacanthiformes</taxon>
        <taxon>Coelacanthidae</taxon>
        <taxon>Latimeria</taxon>
    </lineage>
</organism>
<dbReference type="HOGENOM" id="CLU_002678_33_2_1"/>
<feature type="domain" description="C2H2-type" evidence="13">
    <location>
        <begin position="166"/>
        <end position="195"/>
    </location>
</feature>
<keyword evidence="9" id="KW-0804">Transcription</keyword>
<dbReference type="Ensembl" id="ENSLACT00000005668.2">
    <property type="protein sequence ID" value="ENSLACP00000005619.2"/>
    <property type="gene ID" value="ENSLACG00000004995.2"/>
</dbReference>
<keyword evidence="8" id="KW-0238">DNA-binding</keyword>
<dbReference type="OMA" id="GPNKEHH"/>
<evidence type="ECO:0000313" key="14">
    <source>
        <dbReference type="Ensembl" id="ENSLACP00000005619.2"/>
    </source>
</evidence>
<dbReference type="EMBL" id="AFYH01125454">
    <property type="status" value="NOT_ANNOTATED_CDS"/>
    <property type="molecule type" value="Genomic_DNA"/>
</dbReference>
<gene>
    <name evidence="14" type="primary">KLF9</name>
</gene>
<reference evidence="14" key="2">
    <citation type="submission" date="2025-08" db="UniProtKB">
        <authorList>
            <consortium name="Ensembl"/>
        </authorList>
    </citation>
    <scope>IDENTIFICATION</scope>
</reference>
<dbReference type="Bgee" id="ENSLACG00000004995">
    <property type="expression patterns" value="Expressed in post-anal tail muscle and 5 other cell types or tissues"/>
</dbReference>
<evidence type="ECO:0000256" key="6">
    <source>
        <dbReference type="ARBA" id="ARBA00022833"/>
    </source>
</evidence>
<evidence type="ECO:0000256" key="7">
    <source>
        <dbReference type="ARBA" id="ARBA00023015"/>
    </source>
</evidence>
<dbReference type="InterPro" id="IPR013087">
    <property type="entry name" value="Znf_C2H2_type"/>
</dbReference>
<dbReference type="FunFam" id="3.30.160.60:FF:000521">
    <property type="entry name" value="Krueppel-like factor 9"/>
    <property type="match status" value="1"/>
</dbReference>
<dbReference type="Gene3D" id="3.30.160.60">
    <property type="entry name" value="Classic Zinc Finger"/>
    <property type="match status" value="3"/>
</dbReference>
<accession>H3A7J8</accession>
<evidence type="ECO:0000256" key="5">
    <source>
        <dbReference type="ARBA" id="ARBA00022771"/>
    </source>
</evidence>
<protein>
    <submittedName>
        <fullName evidence="14">KLF transcription factor 9</fullName>
    </submittedName>
</protein>